<keyword evidence="2" id="KW-1185">Reference proteome</keyword>
<accession>A0ACB6Z5N3</accession>
<feature type="non-terminal residue" evidence="1">
    <location>
        <position position="62"/>
    </location>
</feature>
<proteinExistence type="predicted"/>
<comment type="caution">
    <text evidence="1">The sequence shown here is derived from an EMBL/GenBank/DDBJ whole genome shotgun (WGS) entry which is preliminary data.</text>
</comment>
<reference evidence="1" key="2">
    <citation type="journal article" date="2020" name="Nat. Commun.">
        <title>Large-scale genome sequencing of mycorrhizal fungi provides insights into the early evolution of symbiotic traits.</title>
        <authorList>
            <person name="Miyauchi S."/>
            <person name="Kiss E."/>
            <person name="Kuo A."/>
            <person name="Drula E."/>
            <person name="Kohler A."/>
            <person name="Sanchez-Garcia M."/>
            <person name="Morin E."/>
            <person name="Andreopoulos B."/>
            <person name="Barry K.W."/>
            <person name="Bonito G."/>
            <person name="Buee M."/>
            <person name="Carver A."/>
            <person name="Chen C."/>
            <person name="Cichocki N."/>
            <person name="Clum A."/>
            <person name="Culley D."/>
            <person name="Crous P.W."/>
            <person name="Fauchery L."/>
            <person name="Girlanda M."/>
            <person name="Hayes R.D."/>
            <person name="Keri Z."/>
            <person name="LaButti K."/>
            <person name="Lipzen A."/>
            <person name="Lombard V."/>
            <person name="Magnuson J."/>
            <person name="Maillard F."/>
            <person name="Murat C."/>
            <person name="Nolan M."/>
            <person name="Ohm R.A."/>
            <person name="Pangilinan J."/>
            <person name="Pereira M.F."/>
            <person name="Perotto S."/>
            <person name="Peter M."/>
            <person name="Pfister S."/>
            <person name="Riley R."/>
            <person name="Sitrit Y."/>
            <person name="Stielow J.B."/>
            <person name="Szollosi G."/>
            <person name="Zifcakova L."/>
            <person name="Stursova M."/>
            <person name="Spatafora J.W."/>
            <person name="Tedersoo L."/>
            <person name="Vaario L.M."/>
            <person name="Yamada A."/>
            <person name="Yan M."/>
            <person name="Wang P."/>
            <person name="Xu J."/>
            <person name="Bruns T."/>
            <person name="Baldrian P."/>
            <person name="Vilgalys R."/>
            <person name="Dunand C."/>
            <person name="Henrissat B."/>
            <person name="Grigoriev I.V."/>
            <person name="Hibbett D."/>
            <person name="Nagy L.G."/>
            <person name="Martin F.M."/>
        </authorList>
    </citation>
    <scope>NUCLEOTIDE SEQUENCE</scope>
    <source>
        <strain evidence="1">P2</strain>
    </source>
</reference>
<dbReference type="EMBL" id="MU118117">
    <property type="protein sequence ID" value="KAF9644837.1"/>
    <property type="molecule type" value="Genomic_DNA"/>
</dbReference>
<sequence>MALTAWNVKKGRALCTATSISPIVGPNAEVISASVLSQNGAPVIHVSSGCAYSYDLELLTWI</sequence>
<evidence type="ECO:0000313" key="1">
    <source>
        <dbReference type="EMBL" id="KAF9644837.1"/>
    </source>
</evidence>
<evidence type="ECO:0000313" key="2">
    <source>
        <dbReference type="Proteomes" id="UP000886501"/>
    </source>
</evidence>
<organism evidence="1 2">
    <name type="scientific">Thelephora ganbajun</name>
    <name type="common">Ganba fungus</name>
    <dbReference type="NCBI Taxonomy" id="370292"/>
    <lineage>
        <taxon>Eukaryota</taxon>
        <taxon>Fungi</taxon>
        <taxon>Dikarya</taxon>
        <taxon>Basidiomycota</taxon>
        <taxon>Agaricomycotina</taxon>
        <taxon>Agaricomycetes</taxon>
        <taxon>Thelephorales</taxon>
        <taxon>Thelephoraceae</taxon>
        <taxon>Thelephora</taxon>
    </lineage>
</organism>
<protein>
    <submittedName>
        <fullName evidence="1">Uncharacterized protein</fullName>
    </submittedName>
</protein>
<name>A0ACB6Z5N3_THEGA</name>
<reference evidence="1" key="1">
    <citation type="submission" date="2019-10" db="EMBL/GenBank/DDBJ databases">
        <authorList>
            <consortium name="DOE Joint Genome Institute"/>
            <person name="Kuo A."/>
            <person name="Miyauchi S."/>
            <person name="Kiss E."/>
            <person name="Drula E."/>
            <person name="Kohler A."/>
            <person name="Sanchez-Garcia M."/>
            <person name="Andreopoulos B."/>
            <person name="Barry K.W."/>
            <person name="Bonito G."/>
            <person name="Buee M."/>
            <person name="Carver A."/>
            <person name="Chen C."/>
            <person name="Cichocki N."/>
            <person name="Clum A."/>
            <person name="Culley D."/>
            <person name="Crous P.W."/>
            <person name="Fauchery L."/>
            <person name="Girlanda M."/>
            <person name="Hayes R."/>
            <person name="Keri Z."/>
            <person name="Labutti K."/>
            <person name="Lipzen A."/>
            <person name="Lombard V."/>
            <person name="Magnuson J."/>
            <person name="Maillard F."/>
            <person name="Morin E."/>
            <person name="Murat C."/>
            <person name="Nolan M."/>
            <person name="Ohm R."/>
            <person name="Pangilinan J."/>
            <person name="Pereira M."/>
            <person name="Perotto S."/>
            <person name="Peter M."/>
            <person name="Riley R."/>
            <person name="Sitrit Y."/>
            <person name="Stielow B."/>
            <person name="Szollosi G."/>
            <person name="Zifcakova L."/>
            <person name="Stursova M."/>
            <person name="Spatafora J.W."/>
            <person name="Tedersoo L."/>
            <person name="Vaario L.-M."/>
            <person name="Yamada A."/>
            <person name="Yan M."/>
            <person name="Wang P."/>
            <person name="Xu J."/>
            <person name="Bruns T."/>
            <person name="Baldrian P."/>
            <person name="Vilgalys R."/>
            <person name="Henrissat B."/>
            <person name="Grigoriev I.V."/>
            <person name="Hibbett D."/>
            <person name="Nagy L.G."/>
            <person name="Martin F.M."/>
        </authorList>
    </citation>
    <scope>NUCLEOTIDE SEQUENCE</scope>
    <source>
        <strain evidence="1">P2</strain>
    </source>
</reference>
<dbReference type="Proteomes" id="UP000886501">
    <property type="component" value="Unassembled WGS sequence"/>
</dbReference>
<gene>
    <name evidence="1" type="ORF">BDM02DRAFT_3121262</name>
</gene>